<keyword evidence="7" id="KW-1015">Disulfide bond</keyword>
<evidence type="ECO:0000256" key="7">
    <source>
        <dbReference type="ARBA" id="ARBA00023157"/>
    </source>
</evidence>
<keyword evidence="6" id="KW-0472">Membrane</keyword>
<dbReference type="PANTHER" id="PTHR19367">
    <property type="entry name" value="T-CELL RECEPTOR ALPHA CHAIN V REGION"/>
    <property type="match status" value="1"/>
</dbReference>
<dbReference type="InterPro" id="IPR013106">
    <property type="entry name" value="Ig_V-set"/>
</dbReference>
<organism evidence="12 13">
    <name type="scientific">Nyctereutes procyonoides</name>
    <name type="common">Raccoon dog</name>
    <name type="synonym">Canis procyonoides</name>
    <dbReference type="NCBI Taxonomy" id="34880"/>
    <lineage>
        <taxon>Eukaryota</taxon>
        <taxon>Metazoa</taxon>
        <taxon>Chordata</taxon>
        <taxon>Craniata</taxon>
        <taxon>Vertebrata</taxon>
        <taxon>Euteleostomi</taxon>
        <taxon>Mammalia</taxon>
        <taxon>Eutheria</taxon>
        <taxon>Laurasiatheria</taxon>
        <taxon>Carnivora</taxon>
        <taxon>Caniformia</taxon>
        <taxon>Canidae</taxon>
        <taxon>Nyctereutes</taxon>
    </lineage>
</organism>
<dbReference type="SUPFAM" id="SSF48726">
    <property type="entry name" value="Immunoglobulin"/>
    <property type="match status" value="1"/>
</dbReference>
<dbReference type="PANTHER" id="PTHR19367:SF45">
    <property type="entry name" value="IG-LIKE DOMAIN-CONTAINING PROTEIN"/>
    <property type="match status" value="1"/>
</dbReference>
<feature type="signal peptide" evidence="10">
    <location>
        <begin position="1"/>
        <end position="21"/>
    </location>
</feature>
<feature type="chain" id="PRO_5032294798" evidence="10">
    <location>
        <begin position="22"/>
        <end position="145"/>
    </location>
</feature>
<evidence type="ECO:0000256" key="4">
    <source>
        <dbReference type="ARBA" id="ARBA00022859"/>
    </source>
</evidence>
<dbReference type="FunFam" id="2.60.40.10:FF:000878">
    <property type="entry name" value="T cell receptor alpha variable 38-1"/>
    <property type="match status" value="1"/>
</dbReference>
<dbReference type="EMBL" id="CAJHUB010000774">
    <property type="protein sequence ID" value="CAD7691459.1"/>
    <property type="molecule type" value="Genomic_DNA"/>
</dbReference>
<comment type="subcellular location">
    <subcellularLocation>
        <location evidence="1">Cell membrane</location>
    </subcellularLocation>
</comment>
<evidence type="ECO:0000313" key="13">
    <source>
        <dbReference type="Proteomes" id="UP000645828"/>
    </source>
</evidence>
<name>A0A811ZRL4_NYCPR</name>
<keyword evidence="13" id="KW-1185">Reference proteome</keyword>
<evidence type="ECO:0000256" key="3">
    <source>
        <dbReference type="ARBA" id="ARBA00022729"/>
    </source>
</evidence>
<keyword evidence="8" id="KW-0675">Receptor</keyword>
<sequence>MLFPSLLRIVIASICLGSSMSQKVTQAQPSISTLEKEAVTLDCVYEVSGYSYYLFWYKQPPSVEIIFLICQDSHWEQIATEGRYSLIFQKSDHSLSLTITALQPADSAVCFCALRDSDAVMRHLWEPHKNLRSPHEASPNSEHLA</sequence>
<evidence type="ECO:0000256" key="6">
    <source>
        <dbReference type="ARBA" id="ARBA00023136"/>
    </source>
</evidence>
<keyword evidence="9" id="KW-0393">Immunoglobulin domain</keyword>
<dbReference type="Proteomes" id="UP000645828">
    <property type="component" value="Unassembled WGS sequence"/>
</dbReference>
<dbReference type="SMART" id="SM00406">
    <property type="entry name" value="IGv"/>
    <property type="match status" value="1"/>
</dbReference>
<feature type="domain" description="Immunoglobulin V-set" evidence="11">
    <location>
        <begin position="38"/>
        <end position="114"/>
    </location>
</feature>
<evidence type="ECO:0000313" key="12">
    <source>
        <dbReference type="EMBL" id="CAD7691459.1"/>
    </source>
</evidence>
<dbReference type="GO" id="GO:0005886">
    <property type="term" value="C:plasma membrane"/>
    <property type="evidence" value="ECO:0007669"/>
    <property type="project" value="UniProtKB-SubCell"/>
</dbReference>
<dbReference type="InterPro" id="IPR051287">
    <property type="entry name" value="TCR_variable_region"/>
</dbReference>
<keyword evidence="3 10" id="KW-0732">Signal</keyword>
<proteinExistence type="predicted"/>
<reference evidence="12" key="1">
    <citation type="submission" date="2020-12" db="EMBL/GenBank/DDBJ databases">
        <authorList>
            <consortium name="Molecular Ecology Group"/>
        </authorList>
    </citation>
    <scope>NUCLEOTIDE SEQUENCE</scope>
    <source>
        <strain evidence="12">TBG_1078</strain>
    </source>
</reference>
<gene>
    <name evidence="12" type="ORF">NYPRO_LOCUS24253</name>
</gene>
<dbReference type="Gene3D" id="2.60.40.10">
    <property type="entry name" value="Immunoglobulins"/>
    <property type="match status" value="1"/>
</dbReference>
<keyword evidence="5" id="KW-1064">Adaptive immunity</keyword>
<evidence type="ECO:0000256" key="10">
    <source>
        <dbReference type="SAM" id="SignalP"/>
    </source>
</evidence>
<keyword evidence="2" id="KW-1003">Cell membrane</keyword>
<evidence type="ECO:0000256" key="2">
    <source>
        <dbReference type="ARBA" id="ARBA00022475"/>
    </source>
</evidence>
<accession>A0A811ZRL4</accession>
<evidence type="ECO:0000256" key="1">
    <source>
        <dbReference type="ARBA" id="ARBA00004236"/>
    </source>
</evidence>
<dbReference type="Pfam" id="PF07686">
    <property type="entry name" value="V-set"/>
    <property type="match status" value="1"/>
</dbReference>
<protein>
    <submittedName>
        <fullName evidence="12">(raccoon dog) hypothetical protein</fullName>
    </submittedName>
</protein>
<evidence type="ECO:0000256" key="5">
    <source>
        <dbReference type="ARBA" id="ARBA00023130"/>
    </source>
</evidence>
<evidence type="ECO:0000259" key="11">
    <source>
        <dbReference type="SMART" id="SM00406"/>
    </source>
</evidence>
<keyword evidence="4" id="KW-0391">Immunity</keyword>
<dbReference type="InterPro" id="IPR036179">
    <property type="entry name" value="Ig-like_dom_sf"/>
</dbReference>
<comment type="caution">
    <text evidence="12">The sequence shown here is derived from an EMBL/GenBank/DDBJ whole genome shotgun (WGS) entry which is preliminary data.</text>
</comment>
<evidence type="ECO:0000256" key="9">
    <source>
        <dbReference type="ARBA" id="ARBA00023319"/>
    </source>
</evidence>
<dbReference type="AlphaFoldDB" id="A0A811ZRL4"/>
<dbReference type="InterPro" id="IPR013783">
    <property type="entry name" value="Ig-like_fold"/>
</dbReference>
<evidence type="ECO:0000256" key="8">
    <source>
        <dbReference type="ARBA" id="ARBA00023170"/>
    </source>
</evidence>
<dbReference type="GO" id="GO:0002250">
    <property type="term" value="P:adaptive immune response"/>
    <property type="evidence" value="ECO:0007669"/>
    <property type="project" value="UniProtKB-KW"/>
</dbReference>